<name>A0A1I2JB70_9ACTN</name>
<dbReference type="AlphaFoldDB" id="A0A1I2JB70"/>
<dbReference type="Pfam" id="PF13560">
    <property type="entry name" value="HTH_31"/>
    <property type="match status" value="1"/>
</dbReference>
<dbReference type="Proteomes" id="UP000199323">
    <property type="component" value="Unassembled WGS sequence"/>
</dbReference>
<accession>A0A1I2JB70</accession>
<dbReference type="SMART" id="SM00530">
    <property type="entry name" value="HTH_XRE"/>
    <property type="match status" value="1"/>
</dbReference>
<gene>
    <name evidence="2" type="ORF">SAMN05216251_11781</name>
</gene>
<feature type="domain" description="HTH cro/C1-type" evidence="1">
    <location>
        <begin position="21"/>
        <end position="75"/>
    </location>
</feature>
<dbReference type="CDD" id="cd00093">
    <property type="entry name" value="HTH_XRE"/>
    <property type="match status" value="1"/>
</dbReference>
<proteinExistence type="predicted"/>
<dbReference type="PROSITE" id="PS50943">
    <property type="entry name" value="HTH_CROC1"/>
    <property type="match status" value="1"/>
</dbReference>
<dbReference type="InterPro" id="IPR001387">
    <property type="entry name" value="Cro/C1-type_HTH"/>
</dbReference>
<dbReference type="SUPFAM" id="SSF47413">
    <property type="entry name" value="lambda repressor-like DNA-binding domains"/>
    <property type="match status" value="1"/>
</dbReference>
<keyword evidence="3" id="KW-1185">Reference proteome</keyword>
<dbReference type="OrthoDB" id="4285266at2"/>
<evidence type="ECO:0000313" key="3">
    <source>
        <dbReference type="Proteomes" id="UP000199323"/>
    </source>
</evidence>
<evidence type="ECO:0000259" key="1">
    <source>
        <dbReference type="PROSITE" id="PS50943"/>
    </source>
</evidence>
<dbReference type="RefSeq" id="WP_093715992.1">
    <property type="nucleotide sequence ID" value="NZ_FONG01000017.1"/>
</dbReference>
<dbReference type="InterPro" id="IPR010982">
    <property type="entry name" value="Lambda_DNA-bd_dom_sf"/>
</dbReference>
<organism evidence="2 3">
    <name type="scientific">Actinacidiphila alni</name>
    <dbReference type="NCBI Taxonomy" id="380248"/>
    <lineage>
        <taxon>Bacteria</taxon>
        <taxon>Bacillati</taxon>
        <taxon>Actinomycetota</taxon>
        <taxon>Actinomycetes</taxon>
        <taxon>Kitasatosporales</taxon>
        <taxon>Streptomycetaceae</taxon>
        <taxon>Actinacidiphila</taxon>
    </lineage>
</organism>
<sequence length="287" mass="32743">MTAAQSSGGSTVRLMVLGRRLRDLRVAAGKSFEDAAVVLDVAPLTIRRMELAKGKWKLPYVKTLLEEYGVPADEARTFLALVRDANQPGWWHRYRDALPTWFSGYVSLEEEASLIRAYEPHYIPGLLQTEEYATTVLRAGLHDAEEEVERRVAVRMQRQQLLTTAEPPELWVVMDETVFRRPMVPVDVMRSQIDRIIEVTEQLPNVKLQVLPFGICAHEGMYGAFHIFRFPHEEISDIAYVENLVGAVYLDEYDDVTNFQEALDRLCAHALPVQRTGEFLGAIRKEL</sequence>
<protein>
    <submittedName>
        <fullName evidence="2">Helix-turn-helix domain-containing protein</fullName>
    </submittedName>
</protein>
<dbReference type="GO" id="GO:0003677">
    <property type="term" value="F:DNA binding"/>
    <property type="evidence" value="ECO:0007669"/>
    <property type="project" value="InterPro"/>
</dbReference>
<dbReference type="InterPro" id="IPR043917">
    <property type="entry name" value="DUF5753"/>
</dbReference>
<dbReference type="Pfam" id="PF19054">
    <property type="entry name" value="DUF5753"/>
    <property type="match status" value="1"/>
</dbReference>
<evidence type="ECO:0000313" key="2">
    <source>
        <dbReference type="EMBL" id="SFF52055.1"/>
    </source>
</evidence>
<dbReference type="STRING" id="380248.SAMN05216251_11781"/>
<dbReference type="EMBL" id="FONG01000017">
    <property type="protein sequence ID" value="SFF52055.1"/>
    <property type="molecule type" value="Genomic_DNA"/>
</dbReference>
<reference evidence="2 3" key="1">
    <citation type="submission" date="2016-10" db="EMBL/GenBank/DDBJ databases">
        <authorList>
            <person name="de Groot N.N."/>
        </authorList>
    </citation>
    <scope>NUCLEOTIDE SEQUENCE [LARGE SCALE GENOMIC DNA]</scope>
    <source>
        <strain evidence="2 3">CGMCC 4.3510</strain>
    </source>
</reference>